<dbReference type="InterPro" id="IPR010978">
    <property type="entry name" value="tRNA-bd_arm"/>
</dbReference>
<dbReference type="FunFam" id="1.10.287.40:FF:000003">
    <property type="entry name" value="Serine--tRNA ligase cytoplasmic"/>
    <property type="match status" value="1"/>
</dbReference>
<evidence type="ECO:0000313" key="17">
    <source>
        <dbReference type="Proteomes" id="UP001239445"/>
    </source>
</evidence>
<feature type="binding site" evidence="12">
    <location>
        <position position="269"/>
    </location>
    <ligand>
        <name>L-serine</name>
        <dbReference type="ChEBI" id="CHEBI:33384"/>
    </ligand>
</feature>
<evidence type="ECO:0000313" key="16">
    <source>
        <dbReference type="EMBL" id="KAK1760732.1"/>
    </source>
</evidence>
<dbReference type="PANTHER" id="PTHR11778">
    <property type="entry name" value="SERYL-TRNA SYNTHETASE"/>
    <property type="match status" value="1"/>
</dbReference>
<feature type="binding site" evidence="12">
    <location>
        <position position="392"/>
    </location>
    <ligand>
        <name>L-serine</name>
        <dbReference type="ChEBI" id="CHEBI:33384"/>
    </ligand>
</feature>
<evidence type="ECO:0000256" key="2">
    <source>
        <dbReference type="ARBA" id="ARBA00012840"/>
    </source>
</evidence>
<sequence>MLDVNDFIAERGGNPEKIRESQRKRFAPVEDVDEVIAMFEDHRKTAYAASQINAKINEVQKQIGPKKKAKEDVTELLQKKADLEKEKKELLASAVEKEKALRAKVKTIGNLVHESVPVSNNEDNNTVERTWAPEGVTFEKRNVLSHHEVLEKLDGYDPERGVKVVGHRGYFLRNWGVFLNQACINYGLEFLYNKGYVPLHTPQLMLKEQMAKTAQLSQFDEELYKVTGDQADKYLIATSEQPISAYHSDEWLQPRDLPLKYAGYSTCFRKEAGAHGKDVWGIFRVHEFTKVEQFCLTDPEKSWEMFETMIGNSEEFYKSLGIPYRVVAIVSGALNNAASKKLDLEAWFPHQGEFKELVSCSNCTDYQSRDLEIRYGVKKQTDAKKTYVHALNSTLTATTRTICAILENYQTEDGIKVPEPLRKYLPGAPDFIPFAQKPKQEIPVR</sequence>
<dbReference type="InterPro" id="IPR002317">
    <property type="entry name" value="Ser-tRNA-ligase_type_1"/>
</dbReference>
<dbReference type="GO" id="GO:0005524">
    <property type="term" value="F:ATP binding"/>
    <property type="evidence" value="ECO:0007669"/>
    <property type="project" value="UniProtKB-KW"/>
</dbReference>
<proteinExistence type="inferred from homology"/>
<dbReference type="PROSITE" id="PS50862">
    <property type="entry name" value="AA_TRNA_LIGASE_II"/>
    <property type="match status" value="1"/>
</dbReference>
<gene>
    <name evidence="16" type="ORF">QBC47DRAFT_368050</name>
</gene>
<evidence type="ECO:0000256" key="12">
    <source>
        <dbReference type="PIRSR" id="PIRSR001529-1"/>
    </source>
</evidence>
<evidence type="ECO:0000256" key="4">
    <source>
        <dbReference type="ARBA" id="ARBA00022741"/>
    </source>
</evidence>
<feature type="binding site" evidence="12">
    <location>
        <position position="292"/>
    </location>
    <ligand>
        <name>L-serine</name>
        <dbReference type="ChEBI" id="CHEBI:33384"/>
    </ligand>
</feature>
<accession>A0AAJ0BPQ4</accession>
<comment type="caution">
    <text evidence="16">The sequence shown here is derived from an EMBL/GenBank/DDBJ whole genome shotgun (WGS) entry which is preliminary data.</text>
</comment>
<name>A0AAJ0BPQ4_9PEZI</name>
<dbReference type="NCBIfam" id="TIGR00414">
    <property type="entry name" value="serS"/>
    <property type="match status" value="1"/>
</dbReference>
<dbReference type="Proteomes" id="UP001239445">
    <property type="component" value="Unassembled WGS sequence"/>
</dbReference>
<keyword evidence="7" id="KW-0030">Aminoacyl-tRNA synthetase</keyword>
<feature type="binding site" evidence="13">
    <location>
        <begin position="356"/>
        <end position="359"/>
    </location>
    <ligand>
        <name>ATP</name>
        <dbReference type="ChEBI" id="CHEBI:30616"/>
    </ligand>
</feature>
<keyword evidence="17" id="KW-1185">Reference proteome</keyword>
<dbReference type="InterPro" id="IPR033729">
    <property type="entry name" value="SerRS_core"/>
</dbReference>
<evidence type="ECO:0000259" key="15">
    <source>
        <dbReference type="PROSITE" id="PS50862"/>
    </source>
</evidence>
<evidence type="ECO:0000256" key="5">
    <source>
        <dbReference type="ARBA" id="ARBA00022840"/>
    </source>
</evidence>
<feature type="site" description="Important for serine binding" evidence="12">
    <location>
        <position position="394"/>
    </location>
</feature>
<feature type="domain" description="Aminoacyl-transfer RNA synthetases class-II family profile" evidence="15">
    <location>
        <begin position="189"/>
        <end position="426"/>
    </location>
</feature>
<keyword evidence="6" id="KW-0648">Protein biosynthesis</keyword>
<feature type="binding site" evidence="12">
    <location>
        <position position="238"/>
    </location>
    <ligand>
        <name>L-serine</name>
        <dbReference type="ChEBI" id="CHEBI:33384"/>
    </ligand>
</feature>
<dbReference type="InterPro" id="IPR006195">
    <property type="entry name" value="aa-tRNA-synth_II"/>
</dbReference>
<dbReference type="SUPFAM" id="SSF55681">
    <property type="entry name" value="Class II aaRS and biotin synthetases"/>
    <property type="match status" value="1"/>
</dbReference>
<feature type="coiled-coil region" evidence="14">
    <location>
        <begin position="66"/>
        <end position="100"/>
    </location>
</feature>
<evidence type="ECO:0000256" key="14">
    <source>
        <dbReference type="SAM" id="Coils"/>
    </source>
</evidence>
<dbReference type="PRINTS" id="PR00981">
    <property type="entry name" value="TRNASYNTHSER"/>
</dbReference>
<dbReference type="FunFam" id="3.30.930.10:FF:000026">
    <property type="entry name" value="Seryl-tRNA synthetase, cytoplasmic"/>
    <property type="match status" value="1"/>
</dbReference>
<dbReference type="GO" id="GO:0006434">
    <property type="term" value="P:seryl-tRNA aminoacylation"/>
    <property type="evidence" value="ECO:0007669"/>
    <property type="project" value="InterPro"/>
</dbReference>
<keyword evidence="3 16" id="KW-0436">Ligase</keyword>
<dbReference type="Pfam" id="PF00587">
    <property type="entry name" value="tRNA-synt_2b"/>
    <property type="match status" value="1"/>
</dbReference>
<evidence type="ECO:0000256" key="13">
    <source>
        <dbReference type="PIRSR" id="PIRSR001529-2"/>
    </source>
</evidence>
<dbReference type="InterPro" id="IPR045864">
    <property type="entry name" value="aa-tRNA-synth_II/BPL/LPL"/>
</dbReference>
<dbReference type="Pfam" id="PF02403">
    <property type="entry name" value="Seryl_tRNA_N"/>
    <property type="match status" value="1"/>
</dbReference>
<keyword evidence="4" id="KW-0547">Nucleotide-binding</keyword>
<dbReference type="AlphaFoldDB" id="A0AAJ0BPQ4"/>
<dbReference type="GO" id="GO:0004828">
    <property type="term" value="F:serine-tRNA ligase activity"/>
    <property type="evidence" value="ECO:0007669"/>
    <property type="project" value="UniProtKB-EC"/>
</dbReference>
<dbReference type="EC" id="6.1.1.11" evidence="2"/>
<dbReference type="SUPFAM" id="SSF46589">
    <property type="entry name" value="tRNA-binding arm"/>
    <property type="match status" value="1"/>
</dbReference>
<dbReference type="InterPro" id="IPR015866">
    <property type="entry name" value="Ser-tRNA-synth_1_N"/>
</dbReference>
<dbReference type="Gene3D" id="3.30.930.10">
    <property type="entry name" value="Bira Bifunctional Protein, Domain 2"/>
    <property type="match status" value="1"/>
</dbReference>
<organism evidence="16 17">
    <name type="scientific">Echria macrotheca</name>
    <dbReference type="NCBI Taxonomy" id="438768"/>
    <lineage>
        <taxon>Eukaryota</taxon>
        <taxon>Fungi</taxon>
        <taxon>Dikarya</taxon>
        <taxon>Ascomycota</taxon>
        <taxon>Pezizomycotina</taxon>
        <taxon>Sordariomycetes</taxon>
        <taxon>Sordariomycetidae</taxon>
        <taxon>Sordariales</taxon>
        <taxon>Schizotheciaceae</taxon>
        <taxon>Echria</taxon>
    </lineage>
</organism>
<evidence type="ECO:0000256" key="3">
    <source>
        <dbReference type="ARBA" id="ARBA00022598"/>
    </source>
</evidence>
<dbReference type="InterPro" id="IPR042103">
    <property type="entry name" value="SerRS_1_N_sf"/>
</dbReference>
<evidence type="ECO:0000256" key="7">
    <source>
        <dbReference type="ARBA" id="ARBA00023146"/>
    </source>
</evidence>
<evidence type="ECO:0000256" key="8">
    <source>
        <dbReference type="ARBA" id="ARBA00031113"/>
    </source>
</evidence>
<evidence type="ECO:0000256" key="11">
    <source>
        <dbReference type="ARBA" id="ARBA00074532"/>
    </source>
</evidence>
<evidence type="ECO:0000256" key="10">
    <source>
        <dbReference type="ARBA" id="ARBA00058708"/>
    </source>
</evidence>
<dbReference type="Gene3D" id="1.10.287.40">
    <property type="entry name" value="Serine-tRNA synthetase, tRNA binding domain"/>
    <property type="match status" value="1"/>
</dbReference>
<protein>
    <recommendedName>
        <fullName evidence="11">Serine--tRNA ligase, cytoplasmic</fullName>
        <ecNumber evidence="2">6.1.1.11</ecNumber>
    </recommendedName>
    <alternativeName>
        <fullName evidence="8">Seryl-tRNA synthetase</fullName>
    </alternativeName>
    <alternativeName>
        <fullName evidence="9">Seryl-tRNA(Ser) synthetase</fullName>
    </alternativeName>
</protein>
<keyword evidence="14" id="KW-0175">Coiled coil</keyword>
<feature type="binding site" evidence="13">
    <location>
        <begin position="269"/>
        <end position="271"/>
    </location>
    <ligand>
        <name>ATP</name>
        <dbReference type="ChEBI" id="CHEBI:30616"/>
    </ligand>
</feature>
<evidence type="ECO:0000256" key="6">
    <source>
        <dbReference type="ARBA" id="ARBA00022917"/>
    </source>
</evidence>
<evidence type="ECO:0000256" key="9">
    <source>
        <dbReference type="ARBA" id="ARBA00034892"/>
    </source>
</evidence>
<keyword evidence="5 13" id="KW-0067">ATP-binding</keyword>
<dbReference type="PIRSF" id="PIRSF001529">
    <property type="entry name" value="Ser-tRNA-synth_IIa"/>
    <property type="match status" value="1"/>
</dbReference>
<dbReference type="EMBL" id="MU839827">
    <property type="protein sequence ID" value="KAK1760732.1"/>
    <property type="molecule type" value="Genomic_DNA"/>
</dbReference>
<comment type="similarity">
    <text evidence="1">Belongs to the class-II aminoacyl-tRNA synthetase family. Type-1 seryl-tRNA synthetase subfamily.</text>
</comment>
<feature type="binding site" evidence="13">
    <location>
        <begin position="285"/>
        <end position="288"/>
    </location>
    <ligand>
        <name>ATP</name>
        <dbReference type="ChEBI" id="CHEBI:30616"/>
    </ligand>
</feature>
<dbReference type="CDD" id="cd00770">
    <property type="entry name" value="SerRS_core"/>
    <property type="match status" value="1"/>
</dbReference>
<dbReference type="InterPro" id="IPR002314">
    <property type="entry name" value="aa-tRNA-synt_IIb"/>
</dbReference>
<comment type="function">
    <text evidence="10">Catalyzes the attachment of serine to tRNA(Ser) in a two-step reaction: serine is first activated by ATP to form Ser-AMP and then transferred to the acceptor end of tRNA(Ser).</text>
</comment>
<evidence type="ECO:0000256" key="1">
    <source>
        <dbReference type="ARBA" id="ARBA00010728"/>
    </source>
</evidence>
<reference evidence="16" key="1">
    <citation type="submission" date="2023-06" db="EMBL/GenBank/DDBJ databases">
        <title>Genome-scale phylogeny and comparative genomics of the fungal order Sordariales.</title>
        <authorList>
            <consortium name="Lawrence Berkeley National Laboratory"/>
            <person name="Hensen N."/>
            <person name="Bonometti L."/>
            <person name="Westerberg I."/>
            <person name="Brannstrom I.O."/>
            <person name="Guillou S."/>
            <person name="Cros-Aarteil S."/>
            <person name="Calhoun S."/>
            <person name="Haridas S."/>
            <person name="Kuo A."/>
            <person name="Mondo S."/>
            <person name="Pangilinan J."/>
            <person name="Riley R."/>
            <person name="Labutti K."/>
            <person name="Andreopoulos B."/>
            <person name="Lipzen A."/>
            <person name="Chen C."/>
            <person name="Yanf M."/>
            <person name="Daum C."/>
            <person name="Ng V."/>
            <person name="Clum A."/>
            <person name="Steindorff A."/>
            <person name="Ohm R."/>
            <person name="Martin F."/>
            <person name="Silar P."/>
            <person name="Natvig D."/>
            <person name="Lalanne C."/>
            <person name="Gautier V."/>
            <person name="Ament-Velasquez S.L."/>
            <person name="Kruys A."/>
            <person name="Hutchinson M.I."/>
            <person name="Powell A.J."/>
            <person name="Barry K."/>
            <person name="Miller A.N."/>
            <person name="Grigoriev I.V."/>
            <person name="Debuchy R."/>
            <person name="Gladieux P."/>
            <person name="Thoren M.H."/>
            <person name="Johannesson H."/>
        </authorList>
    </citation>
    <scope>NUCLEOTIDE SEQUENCE</scope>
    <source>
        <strain evidence="16">PSN4</strain>
    </source>
</reference>